<dbReference type="EMBL" id="DF968181">
    <property type="protein sequence ID" value="GAP40312.1"/>
    <property type="molecule type" value="Genomic_DNA"/>
</dbReference>
<keyword evidence="2" id="KW-0732">Signal</keyword>
<feature type="chain" id="PRO_5006633226" description="Peptidase C39-like domain-containing protein" evidence="2">
    <location>
        <begin position="25"/>
        <end position="616"/>
    </location>
</feature>
<proteinExistence type="predicted"/>
<dbReference type="RefSeq" id="WP_062279482.1">
    <property type="nucleotide sequence ID" value="NZ_DF968181.1"/>
</dbReference>
<gene>
    <name evidence="3" type="ORF">ATC1_13284</name>
</gene>
<accession>A0A0S7BUV0</accession>
<protein>
    <recommendedName>
        <fullName evidence="5">Peptidase C39-like domain-containing protein</fullName>
    </recommendedName>
</protein>
<keyword evidence="4" id="KW-1185">Reference proteome</keyword>
<name>A0A0S7BUV0_9CHLR</name>
<reference evidence="3" key="1">
    <citation type="journal article" date="2015" name="Genome Announc.">
        <title>Draft Genome Sequence of Anaerolineae Strain TC1, a Novel Isolate from a Methanogenic Wastewater Treatment System.</title>
        <authorList>
            <person name="Matsuura N."/>
            <person name="Tourlousse D.M."/>
            <person name="Sun L."/>
            <person name="Toyonaga M."/>
            <person name="Kuroda K."/>
            <person name="Ohashi A."/>
            <person name="Cruz R."/>
            <person name="Yamaguchi T."/>
            <person name="Sekiguchi Y."/>
        </authorList>
    </citation>
    <scope>NUCLEOTIDE SEQUENCE [LARGE SCALE GENOMIC DNA]</scope>
    <source>
        <strain evidence="3">TC1</strain>
    </source>
</reference>
<dbReference type="AlphaFoldDB" id="A0A0S7BUV0"/>
<evidence type="ECO:0000313" key="3">
    <source>
        <dbReference type="EMBL" id="GAP40312.1"/>
    </source>
</evidence>
<evidence type="ECO:0000313" key="4">
    <source>
        <dbReference type="Proteomes" id="UP000053370"/>
    </source>
</evidence>
<organism evidence="3">
    <name type="scientific">Flexilinea flocculi</name>
    <dbReference type="NCBI Taxonomy" id="1678840"/>
    <lineage>
        <taxon>Bacteria</taxon>
        <taxon>Bacillati</taxon>
        <taxon>Chloroflexota</taxon>
        <taxon>Anaerolineae</taxon>
        <taxon>Anaerolineales</taxon>
        <taxon>Anaerolineaceae</taxon>
        <taxon>Flexilinea</taxon>
    </lineage>
</organism>
<sequence length="616" mass="70055">MKSKSVMLLSFLIVLLFGSQIVSANQTLTHYDIDTGFRPNINGFSFENYGNYGCSDSYCNQTFSIENLTSVEMRRMFGDQVCRKLNIDGSCELLKVAESWMDEVNESMENGHCEGMAVLSSLFYAGMKNPITFGDSSVHDLNLKGNKALQNEIAYWYATQWYMDDHLIEEDPNSQLQRLIDAYQSNPNILIPIGIYKRDFSDGHAITAYAIEEKDDGIYWIMVYDNNYPDEERYIIIDTEQNSWQYSGATMSDLAEDLYDGEGNTNPFQLAPIDSRLGQFECDFCPAISASSWGGGADAESTQESPTAMPVRPSPWDQTESEPTKPVSPWGRPTATPQKSPWQDDSAWEVGAPDLWGNPEIDFNKIGVNSAINIYIETEDGLKSGYDWEDEKNYDQIPNVEIKRSMQRSTAKLPTDLVYYLWMNSPEKEEWTTFDVDITSPGTILYLTDVLESYEYPNFVYTPPTYDEENDVRYESFEVVASPAYLPGVEFVISDEFGEYRFAFQTEFNGSQEIENNIDFLIYHDYDSGQLGIEIYAADDAETEMFKDTSFLISGEFFIYDENGEKQISTNPDNPIELDVNGAFYINYLDWQDSGILTIEQDADGDFELETSITLG</sequence>
<evidence type="ECO:0000256" key="2">
    <source>
        <dbReference type="SAM" id="SignalP"/>
    </source>
</evidence>
<evidence type="ECO:0000256" key="1">
    <source>
        <dbReference type="SAM" id="MobiDB-lite"/>
    </source>
</evidence>
<dbReference type="Proteomes" id="UP000053370">
    <property type="component" value="Unassembled WGS sequence"/>
</dbReference>
<feature type="signal peptide" evidence="2">
    <location>
        <begin position="1"/>
        <end position="24"/>
    </location>
</feature>
<dbReference type="STRING" id="1678840.ATC1_13284"/>
<feature type="region of interest" description="Disordered" evidence="1">
    <location>
        <begin position="293"/>
        <end position="345"/>
    </location>
</feature>
<dbReference type="OrthoDB" id="5240813at2"/>
<evidence type="ECO:0008006" key="5">
    <source>
        <dbReference type="Google" id="ProtNLM"/>
    </source>
</evidence>